<evidence type="ECO:0000313" key="1">
    <source>
        <dbReference type="EMBL" id="CAG8814257.1"/>
    </source>
</evidence>
<organism evidence="1 2">
    <name type="scientific">Racocetra persica</name>
    <dbReference type="NCBI Taxonomy" id="160502"/>
    <lineage>
        <taxon>Eukaryota</taxon>
        <taxon>Fungi</taxon>
        <taxon>Fungi incertae sedis</taxon>
        <taxon>Mucoromycota</taxon>
        <taxon>Glomeromycotina</taxon>
        <taxon>Glomeromycetes</taxon>
        <taxon>Diversisporales</taxon>
        <taxon>Gigasporaceae</taxon>
        <taxon>Racocetra</taxon>
    </lineage>
</organism>
<keyword evidence="2" id="KW-1185">Reference proteome</keyword>
<proteinExistence type="predicted"/>
<accession>A0ACA9RXB9</accession>
<comment type="caution">
    <text evidence="1">The sequence shown here is derived from an EMBL/GenBank/DDBJ whole genome shotgun (WGS) entry which is preliminary data.</text>
</comment>
<reference evidence="1" key="1">
    <citation type="submission" date="2021-06" db="EMBL/GenBank/DDBJ databases">
        <authorList>
            <person name="Kallberg Y."/>
            <person name="Tangrot J."/>
            <person name="Rosling A."/>
        </authorList>
    </citation>
    <scope>NUCLEOTIDE SEQUENCE</scope>
    <source>
        <strain evidence="1">MA461A</strain>
    </source>
</reference>
<protein>
    <submittedName>
        <fullName evidence="1">8039_t:CDS:1</fullName>
    </submittedName>
</protein>
<dbReference type="Proteomes" id="UP000789920">
    <property type="component" value="Unassembled WGS sequence"/>
</dbReference>
<sequence length="174" mass="18991">MPATSSTAVRSSKPSIHLPNKDVLGKQETYQGIQSSSEAKKKNPSPRPNTPSPSAKIEGNKAVSKKTIRSSSPVPTLKRSATPHGRTVTSREKQPSTLKSVKQSGSKSSTITRSASPPAPTTHHASAHATSHQATAHRRSHERVPSPDKSLLEENRRLQRLLDERNKMLNERDE</sequence>
<feature type="non-terminal residue" evidence="1">
    <location>
        <position position="174"/>
    </location>
</feature>
<gene>
    <name evidence="1" type="ORF">RPERSI_LOCUS23950</name>
</gene>
<evidence type="ECO:0000313" key="2">
    <source>
        <dbReference type="Proteomes" id="UP000789920"/>
    </source>
</evidence>
<name>A0ACA9RXB9_9GLOM</name>
<dbReference type="EMBL" id="CAJVQC010075934">
    <property type="protein sequence ID" value="CAG8814257.1"/>
    <property type="molecule type" value="Genomic_DNA"/>
</dbReference>